<accession>A0AAV5UUJ8</accession>
<dbReference type="EMBL" id="BTSY01000001">
    <property type="protein sequence ID" value="GMT10942.1"/>
    <property type="molecule type" value="Genomic_DNA"/>
</dbReference>
<dbReference type="AlphaFoldDB" id="A0AAV5UUJ8"/>
<gene>
    <name evidence="2" type="ORF">PFISCL1PPCAC_2239</name>
</gene>
<reference evidence="2" key="1">
    <citation type="submission" date="2023-10" db="EMBL/GenBank/DDBJ databases">
        <title>Genome assembly of Pristionchus species.</title>
        <authorList>
            <person name="Yoshida K."/>
            <person name="Sommer R.J."/>
        </authorList>
    </citation>
    <scope>NUCLEOTIDE SEQUENCE</scope>
    <source>
        <strain evidence="2">RS5133</strain>
    </source>
</reference>
<protein>
    <recommendedName>
        <fullName evidence="4">G protein-coupled receptor</fullName>
    </recommendedName>
</protein>
<feature type="transmembrane region" description="Helical" evidence="1">
    <location>
        <begin position="86"/>
        <end position="111"/>
    </location>
</feature>
<feature type="transmembrane region" description="Helical" evidence="1">
    <location>
        <begin position="51"/>
        <end position="80"/>
    </location>
</feature>
<name>A0AAV5UUJ8_9BILA</name>
<feature type="non-terminal residue" evidence="2">
    <location>
        <position position="117"/>
    </location>
</feature>
<keyword evidence="1" id="KW-0812">Transmembrane</keyword>
<comment type="caution">
    <text evidence="2">The sequence shown here is derived from an EMBL/GenBank/DDBJ whole genome shotgun (WGS) entry which is preliminary data.</text>
</comment>
<dbReference type="Proteomes" id="UP001432322">
    <property type="component" value="Unassembled WGS sequence"/>
</dbReference>
<keyword evidence="1" id="KW-1133">Transmembrane helix</keyword>
<sequence>GRSLMSIVVVYSSLPFISSYLIFTILVVLIRKRLSSFGHGFSGRTLKMQRSFFIMQILQGFLPFAILSTPYTIFIIGTVLQFNLGLFSLLLTFFIWLCPIAQASVQLRFLFQSSSHS</sequence>
<keyword evidence="3" id="KW-1185">Reference proteome</keyword>
<evidence type="ECO:0000313" key="3">
    <source>
        <dbReference type="Proteomes" id="UP001432322"/>
    </source>
</evidence>
<evidence type="ECO:0000313" key="2">
    <source>
        <dbReference type="EMBL" id="GMT10942.1"/>
    </source>
</evidence>
<feature type="transmembrane region" description="Helical" evidence="1">
    <location>
        <begin position="6"/>
        <end position="30"/>
    </location>
</feature>
<evidence type="ECO:0008006" key="4">
    <source>
        <dbReference type="Google" id="ProtNLM"/>
    </source>
</evidence>
<keyword evidence="1" id="KW-0472">Membrane</keyword>
<dbReference type="Pfam" id="PF10326">
    <property type="entry name" value="7TM_GPCR_Str"/>
    <property type="match status" value="1"/>
</dbReference>
<feature type="non-terminal residue" evidence="2">
    <location>
        <position position="1"/>
    </location>
</feature>
<dbReference type="InterPro" id="IPR019428">
    <property type="entry name" value="7TM_GPCR_serpentine_rcpt_Str"/>
</dbReference>
<organism evidence="2 3">
    <name type="scientific">Pristionchus fissidentatus</name>
    <dbReference type="NCBI Taxonomy" id="1538716"/>
    <lineage>
        <taxon>Eukaryota</taxon>
        <taxon>Metazoa</taxon>
        <taxon>Ecdysozoa</taxon>
        <taxon>Nematoda</taxon>
        <taxon>Chromadorea</taxon>
        <taxon>Rhabditida</taxon>
        <taxon>Rhabditina</taxon>
        <taxon>Diplogasteromorpha</taxon>
        <taxon>Diplogasteroidea</taxon>
        <taxon>Neodiplogasteridae</taxon>
        <taxon>Pristionchus</taxon>
    </lineage>
</organism>
<proteinExistence type="predicted"/>
<evidence type="ECO:0000256" key="1">
    <source>
        <dbReference type="SAM" id="Phobius"/>
    </source>
</evidence>